<dbReference type="Proteomes" id="UP000759131">
    <property type="component" value="Unassembled WGS sequence"/>
</dbReference>
<dbReference type="InterPro" id="IPR027417">
    <property type="entry name" value="P-loop_NTPase"/>
</dbReference>
<evidence type="ECO:0000313" key="2">
    <source>
        <dbReference type="EMBL" id="CAD7651141.1"/>
    </source>
</evidence>
<dbReference type="EMBL" id="OC910331">
    <property type="protein sequence ID" value="CAD7651141.1"/>
    <property type="molecule type" value="Genomic_DNA"/>
</dbReference>
<dbReference type="InterPro" id="IPR008144">
    <property type="entry name" value="Guanylate_kin-like_dom"/>
</dbReference>
<feature type="non-terminal residue" evidence="2">
    <location>
        <position position="1"/>
    </location>
</feature>
<keyword evidence="3" id="KW-1185">Reference proteome</keyword>
<proteinExistence type="predicted"/>
<dbReference type="InterPro" id="IPR008145">
    <property type="entry name" value="GK/Ca_channel_bsu"/>
</dbReference>
<sequence length="110" mass="12700">MIEEIASNQYLEYGSHKDALYGTKIDTIRQIIASNRTPILDVEPQALKVLRTREFSPFVVYIAAPNAINIEDRDGSLQRLTRESLLLQNIYKHFFDFSVINNDIEETVKL</sequence>
<protein>
    <recommendedName>
        <fullName evidence="1">Guanylate kinase-like domain-containing protein</fullName>
    </recommendedName>
</protein>
<name>A0A7R9M056_9ACAR</name>
<dbReference type="PROSITE" id="PS50052">
    <property type="entry name" value="GUANYLATE_KINASE_2"/>
    <property type="match status" value="1"/>
</dbReference>
<dbReference type="PANTHER" id="PTHR23122">
    <property type="entry name" value="MEMBRANE-ASSOCIATED GUANYLATE KINASE MAGUK"/>
    <property type="match status" value="1"/>
</dbReference>
<dbReference type="Gene3D" id="3.40.50.300">
    <property type="entry name" value="P-loop containing nucleotide triphosphate hydrolases"/>
    <property type="match status" value="1"/>
</dbReference>
<organism evidence="2">
    <name type="scientific">Medioppia subpectinata</name>
    <dbReference type="NCBI Taxonomy" id="1979941"/>
    <lineage>
        <taxon>Eukaryota</taxon>
        <taxon>Metazoa</taxon>
        <taxon>Ecdysozoa</taxon>
        <taxon>Arthropoda</taxon>
        <taxon>Chelicerata</taxon>
        <taxon>Arachnida</taxon>
        <taxon>Acari</taxon>
        <taxon>Acariformes</taxon>
        <taxon>Sarcoptiformes</taxon>
        <taxon>Oribatida</taxon>
        <taxon>Brachypylina</taxon>
        <taxon>Oppioidea</taxon>
        <taxon>Oppiidae</taxon>
        <taxon>Medioppia</taxon>
    </lineage>
</organism>
<evidence type="ECO:0000313" key="3">
    <source>
        <dbReference type="Proteomes" id="UP000759131"/>
    </source>
</evidence>
<accession>A0A7R9M056</accession>
<reference evidence="2" key="1">
    <citation type="submission" date="2020-11" db="EMBL/GenBank/DDBJ databases">
        <authorList>
            <person name="Tran Van P."/>
        </authorList>
    </citation>
    <scope>NUCLEOTIDE SEQUENCE</scope>
</reference>
<gene>
    <name evidence="2" type="ORF">OSB1V03_LOCUS23207</name>
</gene>
<dbReference type="SMART" id="SM00072">
    <property type="entry name" value="GuKc"/>
    <property type="match status" value="1"/>
</dbReference>
<dbReference type="InterPro" id="IPR050716">
    <property type="entry name" value="MAGUK"/>
</dbReference>
<dbReference type="SUPFAM" id="SSF52540">
    <property type="entry name" value="P-loop containing nucleoside triphosphate hydrolases"/>
    <property type="match status" value="1"/>
</dbReference>
<dbReference type="AlphaFoldDB" id="A0A7R9M056"/>
<evidence type="ECO:0000259" key="1">
    <source>
        <dbReference type="PROSITE" id="PS50052"/>
    </source>
</evidence>
<dbReference type="EMBL" id="CAJPIZ010055756">
    <property type="protein sequence ID" value="CAG2123262.1"/>
    <property type="molecule type" value="Genomic_DNA"/>
</dbReference>
<dbReference type="Gene3D" id="3.30.63.10">
    <property type="entry name" value="Guanylate Kinase phosphate binding domain"/>
    <property type="match status" value="1"/>
</dbReference>
<feature type="domain" description="Guanylate kinase-like" evidence="1">
    <location>
        <begin position="1"/>
        <end position="110"/>
    </location>
</feature>
<dbReference type="OrthoDB" id="336747at2759"/>
<dbReference type="Pfam" id="PF00625">
    <property type="entry name" value="Guanylate_kin"/>
    <property type="match status" value="1"/>
</dbReference>